<evidence type="ECO:0000313" key="3">
    <source>
        <dbReference type="Proteomes" id="UP000027138"/>
    </source>
</evidence>
<keyword evidence="3" id="KW-1185">Reference proteome</keyword>
<accession>A0A067L8K0</accession>
<feature type="compositionally biased region" description="Basic and acidic residues" evidence="1">
    <location>
        <begin position="1"/>
        <end position="10"/>
    </location>
</feature>
<gene>
    <name evidence="2" type="ORF">JCGZ_24819</name>
</gene>
<dbReference type="PANTHER" id="PTHR34281">
    <property type="entry name" value="PROTEIN EARLY FLOWERING 3"/>
    <property type="match status" value="1"/>
</dbReference>
<feature type="compositionally biased region" description="Polar residues" evidence="1">
    <location>
        <begin position="276"/>
        <end position="287"/>
    </location>
</feature>
<feature type="region of interest" description="Disordered" evidence="1">
    <location>
        <begin position="1"/>
        <end position="33"/>
    </location>
</feature>
<proteinExistence type="predicted"/>
<feature type="compositionally biased region" description="Basic and acidic residues" evidence="1">
    <location>
        <begin position="216"/>
        <end position="230"/>
    </location>
</feature>
<dbReference type="EMBL" id="KK914327">
    <property type="protein sequence ID" value="KDP40820.1"/>
    <property type="molecule type" value="Genomic_DNA"/>
</dbReference>
<sequence>MRGPKDEEKIMSPIFPRLHVNDTEKGGPKAPPRNKMALYEQLSIPSQRFSSGSSSMLPLPPNNGNKLIPSMALSQGGSFERSTFCNSPASSLSEESFSHSFGGVKLSTKMASPEWKSMNSTDDRNLKTTQPLSFIAESNSFQSHNFANFKNVSCNKFGDEKDFGVPTSSQSGAVLLCSSKHNKEQDSQPCWNLSFSMQFQNGSEKRRKGTGTVNQKARESMRKQAEENAKISHAFLDPVERPASVPSVQDKTSVDASSSPSAKVKRTESLKRAHPLSNQENSSSSGNVLKGLHGTNSWLNKNFIEMQDRKIVHKDKDLVEFALSMGKENASKMRHESCSWFSLGNYNRSHSDIENVIKTNQDKYGSLQVGNVQRRDDVSKTSMMDSVSAFGITSDNVIRVIGEGQFWEARRAIVKQQREFKIQVFELHRLIKVQMLIAGSPDLLLEDNIYLAKASLEVSPVKKVASENAREQPPLIDKQKDVSQKPYPSAEFADENAVVKLPLPHVNNETSKGLLTQQSNDGSHSEGVLLSPIAANTRQSPWCFPPQGNQWLVPVMSHSEGLVYKPYAGPCPPTAGFIAPVYGKCGPMNLPAGGGDFLNAACGVQQGIGILPMIPPLGQTYFPPHAMPVMSPSISVSAVELVTPFIAPPSKDNQSSAGDIKFAFPHQSSCNMLSQMSRVILCGGKFQASKESEVQESTASSPFKRPKGDALPFFPTEPTTQVSDPNVQLNELRTHVIKVVPHNPKSATESAARIFQSIQEERKLYD</sequence>
<dbReference type="InterPro" id="IPR039319">
    <property type="entry name" value="ELF3-like"/>
</dbReference>
<name>A0A067L8K0_JATCU</name>
<organism evidence="2 3">
    <name type="scientific">Jatropha curcas</name>
    <name type="common">Barbados nut</name>
    <dbReference type="NCBI Taxonomy" id="180498"/>
    <lineage>
        <taxon>Eukaryota</taxon>
        <taxon>Viridiplantae</taxon>
        <taxon>Streptophyta</taxon>
        <taxon>Embryophyta</taxon>
        <taxon>Tracheophyta</taxon>
        <taxon>Spermatophyta</taxon>
        <taxon>Magnoliopsida</taxon>
        <taxon>eudicotyledons</taxon>
        <taxon>Gunneridae</taxon>
        <taxon>Pentapetalae</taxon>
        <taxon>rosids</taxon>
        <taxon>fabids</taxon>
        <taxon>Malpighiales</taxon>
        <taxon>Euphorbiaceae</taxon>
        <taxon>Crotonoideae</taxon>
        <taxon>Jatropheae</taxon>
        <taxon>Jatropha</taxon>
    </lineage>
</organism>
<evidence type="ECO:0008006" key="4">
    <source>
        <dbReference type="Google" id="ProtNLM"/>
    </source>
</evidence>
<evidence type="ECO:0000313" key="2">
    <source>
        <dbReference type="EMBL" id="KDP40820.1"/>
    </source>
</evidence>
<feature type="region of interest" description="Disordered" evidence="1">
    <location>
        <begin position="693"/>
        <end position="723"/>
    </location>
</feature>
<dbReference type="Proteomes" id="UP000027138">
    <property type="component" value="Unassembled WGS sequence"/>
</dbReference>
<evidence type="ECO:0000256" key="1">
    <source>
        <dbReference type="SAM" id="MobiDB-lite"/>
    </source>
</evidence>
<feature type="compositionally biased region" description="Polar residues" evidence="1">
    <location>
        <begin position="246"/>
        <end position="261"/>
    </location>
</feature>
<dbReference type="STRING" id="180498.A0A067L8K0"/>
<protein>
    <recommendedName>
        <fullName evidence="4">Protein EARLY FLOWERING 3</fullName>
    </recommendedName>
</protein>
<dbReference type="PANTHER" id="PTHR34281:SF7">
    <property type="entry name" value="PROTEIN EARLY FLOWERING 3"/>
    <property type="match status" value="1"/>
</dbReference>
<dbReference type="OrthoDB" id="1939092at2759"/>
<feature type="region of interest" description="Disordered" evidence="1">
    <location>
        <begin position="201"/>
        <end position="289"/>
    </location>
</feature>
<dbReference type="AlphaFoldDB" id="A0A067L8K0"/>
<dbReference type="GO" id="GO:2000028">
    <property type="term" value="P:regulation of photoperiodism, flowering"/>
    <property type="evidence" value="ECO:0007669"/>
    <property type="project" value="InterPro"/>
</dbReference>
<dbReference type="KEGG" id="jcu:105631512"/>
<reference evidence="2 3" key="1">
    <citation type="journal article" date="2014" name="PLoS ONE">
        <title>Global Analysis of Gene Expression Profiles in Physic Nut (Jatropha curcas L.) Seedlings Exposed to Salt Stress.</title>
        <authorList>
            <person name="Zhang L."/>
            <person name="Zhang C."/>
            <person name="Wu P."/>
            <person name="Chen Y."/>
            <person name="Li M."/>
            <person name="Jiang H."/>
            <person name="Wu G."/>
        </authorList>
    </citation>
    <scope>NUCLEOTIDE SEQUENCE [LARGE SCALE GENOMIC DNA]</scope>
    <source>
        <strain evidence="3">cv. GZQX0401</strain>
        <tissue evidence="2">Young leaves</tissue>
    </source>
</reference>